<protein>
    <recommendedName>
        <fullName evidence="5">Eukaryotic translation initiation factor 5B</fullName>
    </recommendedName>
</protein>
<keyword evidence="2" id="KW-0342">GTP-binding</keyword>
<dbReference type="EMBL" id="OX465080">
    <property type="protein sequence ID" value="CAI9280867.1"/>
    <property type="molecule type" value="Genomic_DNA"/>
</dbReference>
<dbReference type="InterPro" id="IPR015760">
    <property type="entry name" value="TIF_IF2"/>
</dbReference>
<gene>
    <name evidence="3" type="ORF">LSALG_LOCUS20594</name>
</gene>
<dbReference type="PANTHER" id="PTHR43381:SF4">
    <property type="entry name" value="EUKARYOTIC TRANSLATION INITIATION FACTOR 5B"/>
    <property type="match status" value="1"/>
</dbReference>
<dbReference type="GO" id="GO:0003743">
    <property type="term" value="F:translation initiation factor activity"/>
    <property type="evidence" value="ECO:0007669"/>
    <property type="project" value="TreeGrafter"/>
</dbReference>
<dbReference type="AlphaFoldDB" id="A0AA35YVY5"/>
<keyword evidence="1" id="KW-0547">Nucleotide-binding</keyword>
<evidence type="ECO:0000256" key="1">
    <source>
        <dbReference type="ARBA" id="ARBA00022741"/>
    </source>
</evidence>
<evidence type="ECO:0000313" key="3">
    <source>
        <dbReference type="EMBL" id="CAI9280867.1"/>
    </source>
</evidence>
<name>A0AA35YVY5_LACSI</name>
<dbReference type="InterPro" id="IPR009000">
    <property type="entry name" value="Transl_B-barrel_sf"/>
</dbReference>
<sequence length="247" mass="27781">MVVSYVLLCATSTMHYDTRCWKAFTNVEYVRNISSVRKQDLEISKAETSKSHRNNAANRHQLHLSHGSLLPLVGPPLLLRRLVAPPPCSLFSFVLFSCCRRQPITLSDLLSRLHKRTIPIITEFKEQGLNTELYSKNKDRGDTYSIVPTSAISGEGIPEMLLLLVQWVQKTMIEKLTYSSDIQCAVLEVKVIEDLGTTIDVVLVNGVLHEGDEIVVCGFQGSIHTTIRSLLTPHLMKELRVKISQID</sequence>
<dbReference type="Gene3D" id="3.40.50.300">
    <property type="entry name" value="P-loop containing nucleotide triphosphate hydrolases"/>
    <property type="match status" value="1"/>
</dbReference>
<evidence type="ECO:0000313" key="4">
    <source>
        <dbReference type="Proteomes" id="UP001177003"/>
    </source>
</evidence>
<dbReference type="InterPro" id="IPR027417">
    <property type="entry name" value="P-loop_NTPase"/>
</dbReference>
<evidence type="ECO:0008006" key="5">
    <source>
        <dbReference type="Google" id="ProtNLM"/>
    </source>
</evidence>
<dbReference type="SUPFAM" id="SSF50447">
    <property type="entry name" value="Translation proteins"/>
    <property type="match status" value="1"/>
</dbReference>
<reference evidence="3" key="1">
    <citation type="submission" date="2023-04" db="EMBL/GenBank/DDBJ databases">
        <authorList>
            <person name="Vijverberg K."/>
            <person name="Xiong W."/>
            <person name="Schranz E."/>
        </authorList>
    </citation>
    <scope>NUCLEOTIDE SEQUENCE</scope>
</reference>
<accession>A0AA35YVY5</accession>
<dbReference type="PANTHER" id="PTHR43381">
    <property type="entry name" value="TRANSLATION INITIATION FACTOR IF-2-RELATED"/>
    <property type="match status" value="1"/>
</dbReference>
<proteinExistence type="predicted"/>
<dbReference type="GO" id="GO:0005739">
    <property type="term" value="C:mitochondrion"/>
    <property type="evidence" value="ECO:0007669"/>
    <property type="project" value="TreeGrafter"/>
</dbReference>
<dbReference type="GO" id="GO:0005525">
    <property type="term" value="F:GTP binding"/>
    <property type="evidence" value="ECO:0007669"/>
    <property type="project" value="UniProtKB-KW"/>
</dbReference>
<dbReference type="Gene3D" id="2.40.30.10">
    <property type="entry name" value="Translation factors"/>
    <property type="match status" value="1"/>
</dbReference>
<keyword evidence="4" id="KW-1185">Reference proteome</keyword>
<dbReference type="Proteomes" id="UP001177003">
    <property type="component" value="Chromosome 4"/>
</dbReference>
<evidence type="ECO:0000256" key="2">
    <source>
        <dbReference type="ARBA" id="ARBA00023134"/>
    </source>
</evidence>
<organism evidence="3 4">
    <name type="scientific">Lactuca saligna</name>
    <name type="common">Willowleaf lettuce</name>
    <dbReference type="NCBI Taxonomy" id="75948"/>
    <lineage>
        <taxon>Eukaryota</taxon>
        <taxon>Viridiplantae</taxon>
        <taxon>Streptophyta</taxon>
        <taxon>Embryophyta</taxon>
        <taxon>Tracheophyta</taxon>
        <taxon>Spermatophyta</taxon>
        <taxon>Magnoliopsida</taxon>
        <taxon>eudicotyledons</taxon>
        <taxon>Gunneridae</taxon>
        <taxon>Pentapetalae</taxon>
        <taxon>asterids</taxon>
        <taxon>campanulids</taxon>
        <taxon>Asterales</taxon>
        <taxon>Asteraceae</taxon>
        <taxon>Cichorioideae</taxon>
        <taxon>Cichorieae</taxon>
        <taxon>Lactucinae</taxon>
        <taxon>Lactuca</taxon>
    </lineage>
</organism>